<sequence length="412" mass="44607">MADRVNPEYPTKVPGMNDLDFRDARVLIIDDQEMNIAMLSGMLKKHGFRQRFSANDPFAGIEMFQRIAPHLVLLDIEMPGLDGYGVLARIRQLSPDVMIPVIVLTAHTEQAVRLKAIDAGASDFLTKPFDGMEVIGRARNMSILGMMSRRIADENRRLDEAVKVRTAKLEQMIEILRTAELALSAKVNAADQSTNVMRALAARGARNFASLAETVLDTSLSNAGETPEWLAVSGAAERIKVTAEEIELIVDAERRELTLSRQRIEIRGAVTTAVAAVSGTAGSRQITITVQLEGAPTHVVTDMSWFGVALQRVLAEAIDCSPTPGIVRVGWEDGVSGSGWLLVADSGPEVALDQPRDLAIPFDVRRVQPAGREARTGLGLTIAGALMQMLGGDLDIQGSAEGAIYRMKVATE</sequence>
<name>A0A512DIA4_9PROT</name>
<dbReference type="InterPro" id="IPR011006">
    <property type="entry name" value="CheY-like_superfamily"/>
</dbReference>
<accession>A0A512DIA4</accession>
<dbReference type="Gene3D" id="3.40.50.2300">
    <property type="match status" value="1"/>
</dbReference>
<evidence type="ECO:0000256" key="1">
    <source>
        <dbReference type="ARBA" id="ARBA00022553"/>
    </source>
</evidence>
<dbReference type="PANTHER" id="PTHR43547:SF2">
    <property type="entry name" value="HYBRID SIGNAL TRANSDUCTION HISTIDINE KINASE C"/>
    <property type="match status" value="1"/>
</dbReference>
<dbReference type="PANTHER" id="PTHR43547">
    <property type="entry name" value="TWO-COMPONENT HISTIDINE KINASE"/>
    <property type="match status" value="1"/>
</dbReference>
<dbReference type="InterPro" id="IPR036890">
    <property type="entry name" value="HATPase_C_sf"/>
</dbReference>
<dbReference type="InterPro" id="IPR001789">
    <property type="entry name" value="Sig_transdc_resp-reg_receiver"/>
</dbReference>
<keyword evidence="1 2" id="KW-0597">Phosphoprotein</keyword>
<comment type="caution">
    <text evidence="4">The sequence shown here is derived from an EMBL/GenBank/DDBJ whole genome shotgun (WGS) entry which is preliminary data.</text>
</comment>
<dbReference type="SMART" id="SM00448">
    <property type="entry name" value="REC"/>
    <property type="match status" value="1"/>
</dbReference>
<evidence type="ECO:0000313" key="5">
    <source>
        <dbReference type="Proteomes" id="UP000321523"/>
    </source>
</evidence>
<dbReference type="EMBL" id="BJYZ01000001">
    <property type="protein sequence ID" value="GEO35940.1"/>
    <property type="molecule type" value="Genomic_DNA"/>
</dbReference>
<protein>
    <recommendedName>
        <fullName evidence="3">Response regulatory domain-containing protein</fullName>
    </recommendedName>
</protein>
<reference evidence="4 5" key="1">
    <citation type="submission" date="2019-07" db="EMBL/GenBank/DDBJ databases">
        <title>Whole genome shotgun sequence of Skermanella aerolata NBRC 106429.</title>
        <authorList>
            <person name="Hosoyama A."/>
            <person name="Uohara A."/>
            <person name="Ohji S."/>
            <person name="Ichikawa N."/>
        </authorList>
    </citation>
    <scope>NUCLEOTIDE SEQUENCE [LARGE SCALE GENOMIC DNA]</scope>
    <source>
        <strain evidence="4 5">NBRC 106429</strain>
    </source>
</reference>
<dbReference type="Proteomes" id="UP000321523">
    <property type="component" value="Unassembled WGS sequence"/>
</dbReference>
<dbReference type="GO" id="GO:0000155">
    <property type="term" value="F:phosphorelay sensor kinase activity"/>
    <property type="evidence" value="ECO:0007669"/>
    <property type="project" value="TreeGrafter"/>
</dbReference>
<dbReference type="PROSITE" id="PS50110">
    <property type="entry name" value="RESPONSE_REGULATORY"/>
    <property type="match status" value="1"/>
</dbReference>
<evidence type="ECO:0000259" key="3">
    <source>
        <dbReference type="PROSITE" id="PS50110"/>
    </source>
</evidence>
<dbReference type="SUPFAM" id="SSF52172">
    <property type="entry name" value="CheY-like"/>
    <property type="match status" value="1"/>
</dbReference>
<evidence type="ECO:0000313" key="4">
    <source>
        <dbReference type="EMBL" id="GEO35940.1"/>
    </source>
</evidence>
<dbReference type="Gene3D" id="3.30.565.10">
    <property type="entry name" value="Histidine kinase-like ATPase, C-terminal domain"/>
    <property type="match status" value="1"/>
</dbReference>
<feature type="domain" description="Response regulatory" evidence="3">
    <location>
        <begin position="25"/>
        <end position="142"/>
    </location>
</feature>
<dbReference type="SUPFAM" id="SSF55874">
    <property type="entry name" value="ATPase domain of HSP90 chaperone/DNA topoisomerase II/histidine kinase"/>
    <property type="match status" value="1"/>
</dbReference>
<dbReference type="Pfam" id="PF00072">
    <property type="entry name" value="Response_reg"/>
    <property type="match status" value="1"/>
</dbReference>
<dbReference type="RefSeq" id="WP_052831577.1">
    <property type="nucleotide sequence ID" value="NZ_BJYZ01000001.1"/>
</dbReference>
<proteinExistence type="predicted"/>
<feature type="modified residue" description="4-aspartylphosphate" evidence="2">
    <location>
        <position position="75"/>
    </location>
</feature>
<keyword evidence="5" id="KW-1185">Reference proteome</keyword>
<organism evidence="4 5">
    <name type="scientific">Skermanella aerolata</name>
    <dbReference type="NCBI Taxonomy" id="393310"/>
    <lineage>
        <taxon>Bacteria</taxon>
        <taxon>Pseudomonadati</taxon>
        <taxon>Pseudomonadota</taxon>
        <taxon>Alphaproteobacteria</taxon>
        <taxon>Rhodospirillales</taxon>
        <taxon>Azospirillaceae</taxon>
        <taxon>Skermanella</taxon>
    </lineage>
</organism>
<evidence type="ECO:0000256" key="2">
    <source>
        <dbReference type="PROSITE-ProRule" id="PRU00169"/>
    </source>
</evidence>
<dbReference type="AlphaFoldDB" id="A0A512DIA4"/>
<gene>
    <name evidence="4" type="ORF">SAE02_00880</name>
</gene>